<comment type="caution">
    <text evidence="1">The sequence shown here is derived from an EMBL/GenBank/DDBJ whole genome shotgun (WGS) entry which is preliminary data.</text>
</comment>
<dbReference type="EMBL" id="QDDL01000011">
    <property type="protein sequence ID" value="PVZ64918.1"/>
    <property type="molecule type" value="Genomic_DNA"/>
</dbReference>
<evidence type="ECO:0000313" key="1">
    <source>
        <dbReference type="EMBL" id="PVZ64918.1"/>
    </source>
</evidence>
<keyword evidence="1" id="KW-0378">Hydrolase</keyword>
<reference evidence="1 2" key="1">
    <citation type="submission" date="2018-04" db="EMBL/GenBank/DDBJ databases">
        <title>Thalassorhabdus spongiae gen. nov., sp. nov., isolated from a marine sponge in South-West Iceland.</title>
        <authorList>
            <person name="Knobloch S."/>
            <person name="Daussin A."/>
            <person name="Johannsson R."/>
            <person name="Marteinsson V.T."/>
        </authorList>
    </citation>
    <scope>NUCLEOTIDE SEQUENCE [LARGE SCALE GENOMIC DNA]</scope>
    <source>
        <strain evidence="1 2">Hp12</strain>
    </source>
</reference>
<dbReference type="Pfam" id="PF09015">
    <property type="entry name" value="NgoMIV_restric"/>
    <property type="match status" value="1"/>
</dbReference>
<proteinExistence type="predicted"/>
<keyword evidence="1" id="KW-0255">Endonuclease</keyword>
<dbReference type="InterPro" id="IPR011335">
    <property type="entry name" value="Restrct_endonuc-II-like"/>
</dbReference>
<dbReference type="Proteomes" id="UP000244906">
    <property type="component" value="Unassembled WGS sequence"/>
</dbReference>
<dbReference type="InterPro" id="IPR015105">
    <property type="entry name" value="NgoMIV"/>
</dbReference>
<organism evidence="1 2">
    <name type="scientific">Pelagibaculum spongiae</name>
    <dbReference type="NCBI Taxonomy" id="2080658"/>
    <lineage>
        <taxon>Bacteria</taxon>
        <taxon>Pseudomonadati</taxon>
        <taxon>Pseudomonadota</taxon>
        <taxon>Gammaproteobacteria</taxon>
        <taxon>Oceanospirillales</taxon>
        <taxon>Pelagibaculum</taxon>
    </lineage>
</organism>
<dbReference type="GO" id="GO:0009307">
    <property type="term" value="P:DNA restriction-modification system"/>
    <property type="evidence" value="ECO:0007669"/>
    <property type="project" value="InterPro"/>
</dbReference>
<accession>A0A2V1GS93</accession>
<name>A0A2V1GS93_9GAMM</name>
<dbReference type="OrthoDB" id="5504137at2"/>
<sequence length="302" mass="33803">MSLLTKQRDNFHRLLIKNEILTFSAFSKYGAEKICSNADSGQKHSVLTANLLTDKIAQNLGITVTTRSQKKKGQTLGNEFEQACTEYLQKTFLQLGNLRPGNWQVEKINSRRQSVLGQYEQYTHLSELGLLADKHAELRNFLGDGYTVAPDIVISRSPETDDMLNSNTLIVDDHSCKQSALRIKNHKTLEAPNLILHASISCKFTMRSDRAQNTRTEALNLMRARKGRSPHIISLTAEPTVSRIASLALGTGDLDCVYHIALYELLEALKELDASEPLEQLEQMVVGKRIKDISDLPLDLAI</sequence>
<keyword evidence="2" id="KW-1185">Reference proteome</keyword>
<keyword evidence="1" id="KW-0540">Nuclease</keyword>
<dbReference type="SUPFAM" id="SSF52980">
    <property type="entry name" value="Restriction endonuclease-like"/>
    <property type="match status" value="1"/>
</dbReference>
<dbReference type="Gene3D" id="3.40.50.10010">
    <property type="entry name" value="Type-2 restriction enzyme NgoMIV"/>
    <property type="match status" value="1"/>
</dbReference>
<evidence type="ECO:0000313" key="2">
    <source>
        <dbReference type="Proteomes" id="UP000244906"/>
    </source>
</evidence>
<dbReference type="CDD" id="cd22340">
    <property type="entry name" value="NgoMIV-like"/>
    <property type="match status" value="1"/>
</dbReference>
<dbReference type="InterPro" id="IPR037083">
    <property type="entry name" value="NgoMIV_sf"/>
</dbReference>
<dbReference type="RefSeq" id="WP_116688673.1">
    <property type="nucleotide sequence ID" value="NZ_CAWNYD010000011.1"/>
</dbReference>
<dbReference type="AlphaFoldDB" id="A0A2V1GS93"/>
<protein>
    <submittedName>
        <fullName evidence="1">Restriction endonuclease</fullName>
    </submittedName>
</protein>
<gene>
    <name evidence="1" type="ORF">DC094_18815</name>
</gene>
<dbReference type="GO" id="GO:0009036">
    <property type="term" value="F:type II site-specific deoxyribonuclease activity"/>
    <property type="evidence" value="ECO:0007669"/>
    <property type="project" value="InterPro"/>
</dbReference>